<protein>
    <recommendedName>
        <fullName evidence="4">Calcineurin-like phosphoesterase domain-containing protein</fullName>
    </recommendedName>
</protein>
<dbReference type="AlphaFoldDB" id="A0A844ZSR7"/>
<dbReference type="PANTHER" id="PTHR10340:SF57">
    <property type="entry name" value="METALLOPHOS DOMAIN-CONTAINING PROTEIN"/>
    <property type="match status" value="1"/>
</dbReference>
<keyword evidence="6" id="KW-1185">Reference proteome</keyword>
<feature type="domain" description="Calcineurin-like phosphoesterase" evidence="4">
    <location>
        <begin position="51"/>
        <end position="325"/>
    </location>
</feature>
<dbReference type="PANTHER" id="PTHR10340">
    <property type="entry name" value="SPHINGOMYELIN PHOSPHODIESTERASE"/>
    <property type="match status" value="1"/>
</dbReference>
<feature type="chain" id="PRO_5033041902" description="Calcineurin-like phosphoesterase domain-containing protein" evidence="3">
    <location>
        <begin position="22"/>
        <end position="476"/>
    </location>
</feature>
<feature type="signal peptide" evidence="3">
    <location>
        <begin position="1"/>
        <end position="21"/>
    </location>
</feature>
<evidence type="ECO:0000313" key="5">
    <source>
        <dbReference type="EMBL" id="MXO90768.1"/>
    </source>
</evidence>
<evidence type="ECO:0000259" key="4">
    <source>
        <dbReference type="Pfam" id="PF00149"/>
    </source>
</evidence>
<keyword evidence="2" id="KW-0325">Glycoprotein</keyword>
<dbReference type="InterPro" id="IPR004843">
    <property type="entry name" value="Calcineurin-like_PHP"/>
</dbReference>
<reference evidence="5 6" key="1">
    <citation type="submission" date="2019-12" db="EMBL/GenBank/DDBJ databases">
        <title>Genomic-based taxomic classification of the family Erythrobacteraceae.</title>
        <authorList>
            <person name="Xu L."/>
        </authorList>
    </citation>
    <scope>NUCLEOTIDE SEQUENCE [LARGE SCALE GENOMIC DNA]</scope>
    <source>
        <strain evidence="5 6">KCTC 52763</strain>
    </source>
</reference>
<keyword evidence="1" id="KW-0378">Hydrolase</keyword>
<dbReference type="EMBL" id="WTYX01000001">
    <property type="protein sequence ID" value="MXO90768.1"/>
    <property type="molecule type" value="Genomic_DNA"/>
</dbReference>
<evidence type="ECO:0000313" key="6">
    <source>
        <dbReference type="Proteomes" id="UP000442714"/>
    </source>
</evidence>
<gene>
    <name evidence="5" type="ORF">GRI41_08040</name>
</gene>
<name>A0A844ZSR7_9SPHN</name>
<evidence type="ECO:0000256" key="1">
    <source>
        <dbReference type="ARBA" id="ARBA00022801"/>
    </source>
</evidence>
<proteinExistence type="predicted"/>
<accession>A0A844ZSR7</accession>
<dbReference type="Pfam" id="PF00149">
    <property type="entry name" value="Metallophos"/>
    <property type="match status" value="1"/>
</dbReference>
<organism evidence="5 6">
    <name type="scientific">Pontixanthobacter aquaemixtae</name>
    <dbReference type="NCBI Taxonomy" id="1958940"/>
    <lineage>
        <taxon>Bacteria</taxon>
        <taxon>Pseudomonadati</taxon>
        <taxon>Pseudomonadota</taxon>
        <taxon>Alphaproteobacteria</taxon>
        <taxon>Sphingomonadales</taxon>
        <taxon>Erythrobacteraceae</taxon>
        <taxon>Pontixanthobacter</taxon>
    </lineage>
</organism>
<sequence length="476" mass="51233">MAGIGKFFGGIALAAASLAAACADTSGDPTGSDDTAKVERLATLSPATHGKFLHISDIHFDPFHNDKHLVVQDLPVDQWEQHFDGSASPSSGRHNDSNFALMKSALTEAAKTPGYDFVLYTGDYLSHDFREHAEAKRWVRHPVSKGVKDPIAFAAKTVEFVNLMIEQAFPGKPIVSALGNNDAGCGDYNLRVGGEFLKDIGPEMPTLPQPAKKDFVNSGFYTIDHPTVAGTEFLVLGTFWSHAYPDIGRGCGMPSDNPGDAQKTWLSNQLSTGSGNAILLMHIPPGIDGYGGTAQWQSGFQTAFEAILSKSKRPVLGAFAGHTHMNEIRVFSNSSGPYLSVRVAPSVTTYNGNAPSFTVADYDTATGAMTDYQVYTLRYDSKSGTDAWQAEAKYSASYGAPDFSPAEVQKIANNLQLTNDSTGMRTIYRTQYSGKGQEGARCNWQNAVCAVSFTDPVKFGQCVSRIEKVHPVPGNC</sequence>
<dbReference type="RefSeq" id="WP_160604286.1">
    <property type="nucleotide sequence ID" value="NZ_WTYX01000001.1"/>
</dbReference>
<dbReference type="OrthoDB" id="5642456at2"/>
<evidence type="ECO:0000256" key="3">
    <source>
        <dbReference type="SAM" id="SignalP"/>
    </source>
</evidence>
<dbReference type="GO" id="GO:0016787">
    <property type="term" value="F:hydrolase activity"/>
    <property type="evidence" value="ECO:0007669"/>
    <property type="project" value="UniProtKB-KW"/>
</dbReference>
<comment type="caution">
    <text evidence="5">The sequence shown here is derived from an EMBL/GenBank/DDBJ whole genome shotgun (WGS) entry which is preliminary data.</text>
</comment>
<evidence type="ECO:0000256" key="2">
    <source>
        <dbReference type="ARBA" id="ARBA00023180"/>
    </source>
</evidence>
<dbReference type="InterPro" id="IPR029052">
    <property type="entry name" value="Metallo-depent_PP-like"/>
</dbReference>
<dbReference type="Proteomes" id="UP000442714">
    <property type="component" value="Unassembled WGS sequence"/>
</dbReference>
<keyword evidence="3" id="KW-0732">Signal</keyword>
<dbReference type="SUPFAM" id="SSF56300">
    <property type="entry name" value="Metallo-dependent phosphatases"/>
    <property type="match status" value="1"/>
</dbReference>
<dbReference type="PROSITE" id="PS51257">
    <property type="entry name" value="PROKAR_LIPOPROTEIN"/>
    <property type="match status" value="1"/>
</dbReference>
<dbReference type="Gene3D" id="3.60.21.10">
    <property type="match status" value="1"/>
</dbReference>